<dbReference type="AlphaFoldDB" id="A0A8J3ERL1"/>
<reference evidence="2" key="1">
    <citation type="journal article" date="2014" name="Int. J. Syst. Evol. Microbiol.">
        <title>Complete genome sequence of Corynebacterium casei LMG S-19264T (=DSM 44701T), isolated from a smear-ripened cheese.</title>
        <authorList>
            <consortium name="US DOE Joint Genome Institute (JGI-PGF)"/>
            <person name="Walter F."/>
            <person name="Albersmeier A."/>
            <person name="Kalinowski J."/>
            <person name="Ruckert C."/>
        </authorList>
    </citation>
    <scope>NUCLEOTIDE SEQUENCE</scope>
    <source>
        <strain evidence="2">CGMCC 1.14984</strain>
    </source>
</reference>
<protein>
    <submittedName>
        <fullName evidence="2">Uncharacterized protein</fullName>
    </submittedName>
</protein>
<keyword evidence="1" id="KW-0732">Signal</keyword>
<evidence type="ECO:0000313" key="2">
    <source>
        <dbReference type="EMBL" id="GGH99266.1"/>
    </source>
</evidence>
<keyword evidence="5" id="KW-1185">Reference proteome</keyword>
<comment type="caution">
    <text evidence="2">The sequence shown here is derived from an EMBL/GenBank/DDBJ whole genome shotgun (WGS) entry which is preliminary data.</text>
</comment>
<reference evidence="3 5" key="2">
    <citation type="submission" date="2020-02" db="EMBL/GenBank/DDBJ databases">
        <title>Genome sequence of Parvularcula flava strain NH6-79.</title>
        <authorList>
            <person name="Abdul Karim M.H."/>
            <person name="Lam M.Q."/>
            <person name="Chen S.J."/>
            <person name="Yahya A."/>
            <person name="Shahir S."/>
            <person name="Shamsir M.S."/>
            <person name="Chong C.S."/>
        </authorList>
    </citation>
    <scope>NUCLEOTIDE SEQUENCE [LARGE SCALE GENOMIC DNA]</scope>
    <source>
        <strain evidence="3 5">NH6-79</strain>
    </source>
</reference>
<reference evidence="2" key="3">
    <citation type="submission" date="2020-09" db="EMBL/GenBank/DDBJ databases">
        <authorList>
            <person name="Sun Q."/>
            <person name="Zhou Y."/>
        </authorList>
    </citation>
    <scope>NUCLEOTIDE SEQUENCE</scope>
    <source>
        <strain evidence="2">CGMCC 1.14984</strain>
    </source>
</reference>
<proteinExistence type="predicted"/>
<sequence length="974" mass="102463">MLSFSRVAGTVGVICSIVLGSTGVATAQPDECPALSLASDTVSPYTQLGTFGLPSRMDGQILAAFIDTETGEAVVTPYIAPSGVMVPPHPVTPFEGGNAELVLTDSDVLCAPREVSIAPLPDSAGATRKMLSNLQDSLENTAALLGVDVNDLQDPDFKGDNELEDWLAVYGRWLAWDGQDSLMARLQALEASDDEAGLKLLDAVVAKAGFVTESGDFANRTEKAAAAQREKFGYLNLLAPPVRFTADDRSPATRLAVATPGVATGTSGVSASTAMLMMQSTPSSAPVTINGEAFGEALKPRNAAELSDMMNTQFDSEISGKPEVGKYRDMAGLVLGSGGAAIKTASGGTPIGAIGDGYIVLSEALFVQAQLEKVWAGLYPAEFGEMEIDYGPVNLRLRDGEDMGSVRAINVTLQARGMELSKIAADIALTKLPIGDALSRSARPYAQKLAGSSAMAGAGTVALNSAQVNAVAGKMVRNQQVVEATANTVDGIAKTGTSFYGINNMPDLVTIEPFDYPPVNIMTSGFYTLTVDDPSVVSLGLLSQGSVPYTGIKEGSVSLTAMSNPGRFANSAISASVPIFVGEDETSISISPDRTVAIPGDEVRFSVLVYDEDGDVDIDITLSPARHSYRLREINRTDNLPGGAASAVYDLVVETVDDKDAFPVTAMARMSAKPDQVASATIERARIEPVACVPWGVAHQFRTNVPEALASIEWQVSGIGSVERDGTYTAQGSGPKKRSRITAIDADTGEELDSLYFDVGCTCSWTYSVAGQTSSGTIAHIRTFSEGGEPAYVIDMTQDDSDGTEIFSTVQMMGRGRPFDGVAEPFEFGCRNGIATNDVTGSVQAIRTRDGVSYISGADLPCPRRQTQAERVEGGHCPDVPGPSITLTPLAGGEMVRGRVTGQSTEFDGGALECRISQSFMLSFTAARSPMDMSGMEELARQAEADPSSIDPMAMMQQMMKMTSGGDMCAPDDY</sequence>
<dbReference type="RefSeq" id="WP_155140930.1">
    <property type="nucleotide sequence ID" value="NZ_BMGZ01000002.1"/>
</dbReference>
<accession>A0A8J3ERL1</accession>
<organism evidence="2 4">
    <name type="scientific">Aquisalinus luteolus</name>
    <dbReference type="NCBI Taxonomy" id="1566827"/>
    <lineage>
        <taxon>Bacteria</taxon>
        <taxon>Pseudomonadati</taxon>
        <taxon>Pseudomonadota</taxon>
        <taxon>Alphaproteobacteria</taxon>
        <taxon>Parvularculales</taxon>
        <taxon>Parvularculaceae</taxon>
        <taxon>Aquisalinus</taxon>
    </lineage>
</organism>
<dbReference type="EMBL" id="VCJR02000002">
    <property type="protein sequence ID" value="NHK28704.1"/>
    <property type="molecule type" value="Genomic_DNA"/>
</dbReference>
<evidence type="ECO:0000313" key="5">
    <source>
        <dbReference type="Proteomes" id="UP000818603"/>
    </source>
</evidence>
<gene>
    <name evidence="3" type="ORF">FF098_012360</name>
    <name evidence="2" type="ORF">GCM10011355_24820</name>
</gene>
<evidence type="ECO:0000313" key="3">
    <source>
        <dbReference type="EMBL" id="NHK28704.1"/>
    </source>
</evidence>
<name>A0A8J3ERL1_9PROT</name>
<feature type="signal peptide" evidence="1">
    <location>
        <begin position="1"/>
        <end position="27"/>
    </location>
</feature>
<dbReference type="EMBL" id="BMGZ01000002">
    <property type="protein sequence ID" value="GGH99266.1"/>
    <property type="molecule type" value="Genomic_DNA"/>
</dbReference>
<evidence type="ECO:0000313" key="4">
    <source>
        <dbReference type="Proteomes" id="UP000621856"/>
    </source>
</evidence>
<evidence type="ECO:0000256" key="1">
    <source>
        <dbReference type="SAM" id="SignalP"/>
    </source>
</evidence>
<dbReference type="Proteomes" id="UP000621856">
    <property type="component" value="Unassembled WGS sequence"/>
</dbReference>
<dbReference type="Proteomes" id="UP000818603">
    <property type="component" value="Unassembled WGS sequence"/>
</dbReference>
<feature type="chain" id="PRO_5035288537" evidence="1">
    <location>
        <begin position="28"/>
        <end position="974"/>
    </location>
</feature>